<protein>
    <submittedName>
        <fullName evidence="2">Uncharacterized protein</fullName>
    </submittedName>
</protein>
<dbReference type="EMBL" id="ML179570">
    <property type="protein sequence ID" value="THU84990.1"/>
    <property type="molecule type" value="Genomic_DNA"/>
</dbReference>
<name>A0A4S8L8V1_DENBC</name>
<dbReference type="AlphaFoldDB" id="A0A4S8L8V1"/>
<evidence type="ECO:0000313" key="3">
    <source>
        <dbReference type="Proteomes" id="UP000297245"/>
    </source>
</evidence>
<reference evidence="2 3" key="1">
    <citation type="journal article" date="2019" name="Nat. Ecol. Evol.">
        <title>Megaphylogeny resolves global patterns of mushroom evolution.</title>
        <authorList>
            <person name="Varga T."/>
            <person name="Krizsan K."/>
            <person name="Foldi C."/>
            <person name="Dima B."/>
            <person name="Sanchez-Garcia M."/>
            <person name="Sanchez-Ramirez S."/>
            <person name="Szollosi G.J."/>
            <person name="Szarkandi J.G."/>
            <person name="Papp V."/>
            <person name="Albert L."/>
            <person name="Andreopoulos W."/>
            <person name="Angelini C."/>
            <person name="Antonin V."/>
            <person name="Barry K.W."/>
            <person name="Bougher N.L."/>
            <person name="Buchanan P."/>
            <person name="Buyck B."/>
            <person name="Bense V."/>
            <person name="Catcheside P."/>
            <person name="Chovatia M."/>
            <person name="Cooper J."/>
            <person name="Damon W."/>
            <person name="Desjardin D."/>
            <person name="Finy P."/>
            <person name="Geml J."/>
            <person name="Haridas S."/>
            <person name="Hughes K."/>
            <person name="Justo A."/>
            <person name="Karasinski D."/>
            <person name="Kautmanova I."/>
            <person name="Kiss B."/>
            <person name="Kocsube S."/>
            <person name="Kotiranta H."/>
            <person name="LaButti K.M."/>
            <person name="Lechner B.E."/>
            <person name="Liimatainen K."/>
            <person name="Lipzen A."/>
            <person name="Lukacs Z."/>
            <person name="Mihaltcheva S."/>
            <person name="Morgado L.N."/>
            <person name="Niskanen T."/>
            <person name="Noordeloos M.E."/>
            <person name="Ohm R.A."/>
            <person name="Ortiz-Santana B."/>
            <person name="Ovrebo C."/>
            <person name="Racz N."/>
            <person name="Riley R."/>
            <person name="Savchenko A."/>
            <person name="Shiryaev A."/>
            <person name="Soop K."/>
            <person name="Spirin V."/>
            <person name="Szebenyi C."/>
            <person name="Tomsovsky M."/>
            <person name="Tulloss R.E."/>
            <person name="Uehling J."/>
            <person name="Grigoriev I.V."/>
            <person name="Vagvolgyi C."/>
            <person name="Papp T."/>
            <person name="Martin F.M."/>
            <person name="Miettinen O."/>
            <person name="Hibbett D.S."/>
            <person name="Nagy L.G."/>
        </authorList>
    </citation>
    <scope>NUCLEOTIDE SEQUENCE [LARGE SCALE GENOMIC DNA]</scope>
    <source>
        <strain evidence="2 3">CBS 962.96</strain>
    </source>
</reference>
<evidence type="ECO:0000313" key="2">
    <source>
        <dbReference type="EMBL" id="THU84990.1"/>
    </source>
</evidence>
<accession>A0A4S8L8V1</accession>
<feature type="region of interest" description="Disordered" evidence="1">
    <location>
        <begin position="43"/>
        <end position="66"/>
    </location>
</feature>
<evidence type="ECO:0000256" key="1">
    <source>
        <dbReference type="SAM" id="MobiDB-lite"/>
    </source>
</evidence>
<feature type="region of interest" description="Disordered" evidence="1">
    <location>
        <begin position="1"/>
        <end position="25"/>
    </location>
</feature>
<sequence>MTTAVSLWKDDGGEKERRRRKKTGLEQMLPDTFRSSIMHLGTSRDFSHTVNKEARTPPATSLHHRV</sequence>
<keyword evidence="3" id="KW-1185">Reference proteome</keyword>
<dbReference type="Proteomes" id="UP000297245">
    <property type="component" value="Unassembled WGS sequence"/>
</dbReference>
<gene>
    <name evidence="2" type="ORF">K435DRAFT_869732</name>
</gene>
<feature type="compositionally biased region" description="Basic and acidic residues" evidence="1">
    <location>
        <begin position="45"/>
        <end position="55"/>
    </location>
</feature>
<proteinExistence type="predicted"/>
<organism evidence="2 3">
    <name type="scientific">Dendrothele bispora (strain CBS 962.96)</name>
    <dbReference type="NCBI Taxonomy" id="1314807"/>
    <lineage>
        <taxon>Eukaryota</taxon>
        <taxon>Fungi</taxon>
        <taxon>Dikarya</taxon>
        <taxon>Basidiomycota</taxon>
        <taxon>Agaricomycotina</taxon>
        <taxon>Agaricomycetes</taxon>
        <taxon>Agaricomycetidae</taxon>
        <taxon>Agaricales</taxon>
        <taxon>Agaricales incertae sedis</taxon>
        <taxon>Dendrothele</taxon>
    </lineage>
</organism>